<dbReference type="OMA" id="FQKQMNL"/>
<dbReference type="InParanoid" id="A0EFS9"/>
<sequence>MNTIEKENHVRSQLNREFQKQMNLKYIYPKYKPQQQTSPIPQEIKIIEKQSPLCSSVQAIPQLITQSLKQQQSGIAQQTISPLKPQQQAQPIQQQQQQQQPKKRIRILEVNDMY</sequence>
<reference evidence="2 3" key="1">
    <citation type="journal article" date="2006" name="Nature">
        <title>Global trends of whole-genome duplications revealed by the ciliate Paramecium tetraurelia.</title>
        <authorList>
            <consortium name="Genoscope"/>
            <person name="Aury J.-M."/>
            <person name="Jaillon O."/>
            <person name="Duret L."/>
            <person name="Noel B."/>
            <person name="Jubin C."/>
            <person name="Porcel B.M."/>
            <person name="Segurens B."/>
            <person name="Daubin V."/>
            <person name="Anthouard V."/>
            <person name="Aiach N."/>
            <person name="Arnaiz O."/>
            <person name="Billaut A."/>
            <person name="Beisson J."/>
            <person name="Blanc I."/>
            <person name="Bouhouche K."/>
            <person name="Camara F."/>
            <person name="Duharcourt S."/>
            <person name="Guigo R."/>
            <person name="Gogendeau D."/>
            <person name="Katinka M."/>
            <person name="Keller A.-M."/>
            <person name="Kissmehl R."/>
            <person name="Klotz C."/>
            <person name="Koll F."/>
            <person name="Le Moue A."/>
            <person name="Lepere C."/>
            <person name="Malinsky S."/>
            <person name="Nowacki M."/>
            <person name="Nowak J.K."/>
            <person name="Plattner H."/>
            <person name="Poulain J."/>
            <person name="Ruiz F."/>
            <person name="Serrano V."/>
            <person name="Zagulski M."/>
            <person name="Dessen P."/>
            <person name="Betermier M."/>
            <person name="Weissenbach J."/>
            <person name="Scarpelli C."/>
            <person name="Schachter V."/>
            <person name="Sperling L."/>
            <person name="Meyer E."/>
            <person name="Cohen J."/>
            <person name="Wincker P."/>
        </authorList>
    </citation>
    <scope>NUCLEOTIDE SEQUENCE [LARGE SCALE GENOMIC DNA]</scope>
    <source>
        <strain evidence="2 3">Stock d4-2</strain>
    </source>
</reference>
<name>A0EFS9_PARTE</name>
<dbReference type="KEGG" id="ptm:GSPATT00026493001"/>
<proteinExistence type="predicted"/>
<evidence type="ECO:0000313" key="3">
    <source>
        <dbReference type="Proteomes" id="UP000000600"/>
    </source>
</evidence>
<dbReference type="HOGENOM" id="CLU_2125896_0_0_1"/>
<dbReference type="AlphaFoldDB" id="A0EFS9"/>
<feature type="compositionally biased region" description="Low complexity" evidence="1">
    <location>
        <begin position="85"/>
        <end position="100"/>
    </location>
</feature>
<dbReference type="OrthoDB" id="10481302at2759"/>
<organism evidence="2 3">
    <name type="scientific">Paramecium tetraurelia</name>
    <dbReference type="NCBI Taxonomy" id="5888"/>
    <lineage>
        <taxon>Eukaryota</taxon>
        <taxon>Sar</taxon>
        <taxon>Alveolata</taxon>
        <taxon>Ciliophora</taxon>
        <taxon>Intramacronucleata</taxon>
        <taxon>Oligohymenophorea</taxon>
        <taxon>Peniculida</taxon>
        <taxon>Parameciidae</taxon>
        <taxon>Paramecium</taxon>
    </lineage>
</organism>
<dbReference type="RefSeq" id="XP_001461543.1">
    <property type="nucleotide sequence ID" value="XM_001461506.2"/>
</dbReference>
<evidence type="ECO:0000256" key="1">
    <source>
        <dbReference type="SAM" id="MobiDB-lite"/>
    </source>
</evidence>
<feature type="region of interest" description="Disordered" evidence="1">
    <location>
        <begin position="74"/>
        <end position="114"/>
    </location>
</feature>
<protein>
    <submittedName>
        <fullName evidence="2">Uncharacterized protein</fullName>
    </submittedName>
</protein>
<gene>
    <name evidence="2" type="ORF">GSPATT00026493001</name>
</gene>
<keyword evidence="3" id="KW-1185">Reference proteome</keyword>
<dbReference type="EMBL" id="CT868676">
    <property type="protein sequence ID" value="CAK94170.1"/>
    <property type="molecule type" value="Genomic_DNA"/>
</dbReference>
<accession>A0EFS9</accession>
<dbReference type="Proteomes" id="UP000000600">
    <property type="component" value="Unassembled WGS sequence"/>
</dbReference>
<evidence type="ECO:0000313" key="2">
    <source>
        <dbReference type="EMBL" id="CAK94170.1"/>
    </source>
</evidence>
<dbReference type="GeneID" id="5047328"/>